<evidence type="ECO:0000256" key="2">
    <source>
        <dbReference type="RuleBase" id="RU003860"/>
    </source>
</evidence>
<dbReference type="AlphaFoldDB" id="A0A8D2JCK1"/>
<name>A0A8D2JCK1_VARKO</name>
<organism evidence="3 4">
    <name type="scientific">Varanus komodoensis</name>
    <name type="common">Komodo dragon</name>
    <dbReference type="NCBI Taxonomy" id="61221"/>
    <lineage>
        <taxon>Eukaryota</taxon>
        <taxon>Metazoa</taxon>
        <taxon>Chordata</taxon>
        <taxon>Craniata</taxon>
        <taxon>Vertebrata</taxon>
        <taxon>Euteleostomi</taxon>
        <taxon>Lepidosauria</taxon>
        <taxon>Squamata</taxon>
        <taxon>Bifurcata</taxon>
        <taxon>Unidentata</taxon>
        <taxon>Episquamata</taxon>
        <taxon>Toxicofera</taxon>
        <taxon>Anguimorpha</taxon>
        <taxon>Paleoanguimorpha</taxon>
        <taxon>Varanoidea</taxon>
        <taxon>Varanidae</taxon>
        <taxon>Varanus</taxon>
    </lineage>
</organism>
<dbReference type="GO" id="GO:0005759">
    <property type="term" value="C:mitochondrial matrix"/>
    <property type="evidence" value="ECO:0007669"/>
    <property type="project" value="TreeGrafter"/>
</dbReference>
<reference evidence="3" key="1">
    <citation type="submission" date="2025-08" db="UniProtKB">
        <authorList>
            <consortium name="Ensembl"/>
        </authorList>
    </citation>
    <scope>IDENTIFICATION</scope>
</reference>
<accession>A0A8D2JCK1</accession>
<keyword evidence="4" id="KW-1185">Reference proteome</keyword>
<dbReference type="OMA" id="IHIGSEE"/>
<evidence type="ECO:0000256" key="1">
    <source>
        <dbReference type="ARBA" id="ARBA00005578"/>
    </source>
</evidence>
<dbReference type="PANTHER" id="PTHR46188">
    <property type="entry name" value="BOLA-LIKE PROTEIN 3"/>
    <property type="match status" value="1"/>
</dbReference>
<dbReference type="PANTHER" id="PTHR46188:SF1">
    <property type="entry name" value="BOLA-LIKE PROTEIN 3"/>
    <property type="match status" value="1"/>
</dbReference>
<dbReference type="Proteomes" id="UP000694545">
    <property type="component" value="Unplaced"/>
</dbReference>
<sequence>MSNVHGGWVFWSRTSGEFWKFGKAAVIGVADISGGCGAMHEIHIGSEEFTEKRIVQQHQVVTQALSEERIAMHGLQIVTFVPECRS</sequence>
<evidence type="ECO:0000313" key="4">
    <source>
        <dbReference type="Proteomes" id="UP000694545"/>
    </source>
</evidence>
<dbReference type="InterPro" id="IPR052275">
    <property type="entry name" value="Mt_Fe-S_assembly_factor"/>
</dbReference>
<protein>
    <submittedName>
        <fullName evidence="3">Uncharacterized protein</fullName>
    </submittedName>
</protein>
<dbReference type="Gene3D" id="3.30.300.90">
    <property type="entry name" value="BolA-like"/>
    <property type="match status" value="1"/>
</dbReference>
<dbReference type="InterPro" id="IPR002634">
    <property type="entry name" value="BolA"/>
</dbReference>
<comment type="similarity">
    <text evidence="1 2">Belongs to the BolA/IbaG family.</text>
</comment>
<proteinExistence type="inferred from homology"/>
<evidence type="ECO:0000313" key="3">
    <source>
        <dbReference type="Ensembl" id="ENSVKKP00000012668.1"/>
    </source>
</evidence>
<reference evidence="3" key="2">
    <citation type="submission" date="2025-09" db="UniProtKB">
        <authorList>
            <consortium name="Ensembl"/>
        </authorList>
    </citation>
    <scope>IDENTIFICATION</scope>
</reference>
<dbReference type="Ensembl" id="ENSVKKT00000012972.1">
    <property type="protein sequence ID" value="ENSVKKP00000012668.1"/>
    <property type="gene ID" value="ENSVKKG00000008788.1"/>
</dbReference>
<dbReference type="SUPFAM" id="SSF82657">
    <property type="entry name" value="BolA-like"/>
    <property type="match status" value="1"/>
</dbReference>
<dbReference type="InterPro" id="IPR036065">
    <property type="entry name" value="BolA-like_sf"/>
</dbReference>
<dbReference type="Pfam" id="PF01722">
    <property type="entry name" value="BolA"/>
    <property type="match status" value="1"/>
</dbReference>